<dbReference type="AlphaFoldDB" id="A3F4P8"/>
<sequence>LVIRKGRHGNLRPLAWLWLMTIHQYGTMEQCANKPAEVQGIRNPATSHF</sequence>
<reference evidence="1" key="1">
    <citation type="submission" date="2006-12" db="EMBL/GenBank/DDBJ databases">
        <title>Dessication stress protein in Populus x euramericana (dsPE).</title>
        <authorList>
            <person name="Mishra S."/>
            <person name="Babbar S.B."/>
            <person name="Gupta S.C."/>
        </authorList>
    </citation>
    <scope>NUCLEOTIDE SEQUENCE</scope>
</reference>
<proteinExistence type="predicted"/>
<accession>A3F4P8</accession>
<dbReference type="EMBL" id="EF201811">
    <property type="protein sequence ID" value="ABM53191.1"/>
    <property type="molecule type" value="Genomic_DNA"/>
</dbReference>
<feature type="non-terminal residue" evidence="1">
    <location>
        <position position="1"/>
    </location>
</feature>
<organism evidence="1">
    <name type="scientific">Populus canadensis</name>
    <name type="common">Canadian poplar</name>
    <name type="synonym">Populus deltoides x Populus nigra</name>
    <dbReference type="NCBI Taxonomy" id="3690"/>
    <lineage>
        <taxon>Eukaryota</taxon>
        <taxon>Viridiplantae</taxon>
        <taxon>Streptophyta</taxon>
        <taxon>Embryophyta</taxon>
        <taxon>Tracheophyta</taxon>
        <taxon>Spermatophyta</taxon>
        <taxon>Magnoliopsida</taxon>
        <taxon>eudicotyledons</taxon>
        <taxon>Gunneridae</taxon>
        <taxon>Pentapetalae</taxon>
        <taxon>rosids</taxon>
        <taxon>fabids</taxon>
        <taxon>Malpighiales</taxon>
        <taxon>Salicaceae</taxon>
        <taxon>Saliceae</taxon>
        <taxon>Populus</taxon>
    </lineage>
</organism>
<protein>
    <submittedName>
        <fullName evidence="1">Dessication stress protein</fullName>
    </submittedName>
</protein>
<gene>
    <name evidence="1" type="primary">dsPE</name>
</gene>
<evidence type="ECO:0000313" key="1">
    <source>
        <dbReference type="EMBL" id="ABM53191.1"/>
    </source>
</evidence>
<name>A3F4P8_POPCA</name>